<dbReference type="InterPro" id="IPR051531">
    <property type="entry name" value="N-acetyltransferase"/>
</dbReference>
<dbReference type="Pfam" id="PF13302">
    <property type="entry name" value="Acetyltransf_3"/>
    <property type="match status" value="1"/>
</dbReference>
<dbReference type="EMBL" id="JBHSDJ010000133">
    <property type="protein sequence ID" value="MFC4249571.1"/>
    <property type="molecule type" value="Genomic_DNA"/>
</dbReference>
<reference evidence="5 6" key="1">
    <citation type="journal article" date="2014" name="Int. J. Syst. Evol. Microbiol.">
        <title>Complete genome sequence of Corynebacterium casei LMG S-19264T (=DSM 44701T), isolated from a smear-ripened cheese.</title>
        <authorList>
            <consortium name="US DOE Joint Genome Institute (JGI-PGF)"/>
            <person name="Walter F."/>
            <person name="Albersmeier A."/>
            <person name="Kalinowski J."/>
            <person name="Ruckert C."/>
        </authorList>
    </citation>
    <scope>NUCLEOTIDE SEQUENCE [LARGE SCALE GENOMIC DNA]</scope>
    <source>
        <strain evidence="5 6">IBRC-M 10912</strain>
    </source>
</reference>
<evidence type="ECO:0000313" key="5">
    <source>
        <dbReference type="EMBL" id="MFC4249571.1"/>
    </source>
</evidence>
<organism evidence="5 6">
    <name type="scientific">Natribaculum luteum</name>
    <dbReference type="NCBI Taxonomy" id="1586232"/>
    <lineage>
        <taxon>Archaea</taxon>
        <taxon>Methanobacteriati</taxon>
        <taxon>Methanobacteriota</taxon>
        <taxon>Stenosarchaea group</taxon>
        <taxon>Halobacteria</taxon>
        <taxon>Halobacteriales</taxon>
        <taxon>Natrialbaceae</taxon>
        <taxon>Natribaculum</taxon>
    </lineage>
</organism>
<dbReference type="Proteomes" id="UP001595821">
    <property type="component" value="Unassembled WGS sequence"/>
</dbReference>
<proteinExistence type="inferred from homology"/>
<evidence type="ECO:0000259" key="4">
    <source>
        <dbReference type="PROSITE" id="PS51186"/>
    </source>
</evidence>
<dbReference type="PANTHER" id="PTHR43792">
    <property type="entry name" value="GNAT FAMILY, PUTATIVE (AFU_ORTHOLOGUE AFUA_3G00765)-RELATED-RELATED"/>
    <property type="match status" value="1"/>
</dbReference>
<dbReference type="InterPro" id="IPR000182">
    <property type="entry name" value="GNAT_dom"/>
</dbReference>
<dbReference type="GO" id="GO:0016746">
    <property type="term" value="F:acyltransferase activity"/>
    <property type="evidence" value="ECO:0007669"/>
    <property type="project" value="UniProtKB-KW"/>
</dbReference>
<dbReference type="PROSITE" id="PS51186">
    <property type="entry name" value="GNAT"/>
    <property type="match status" value="1"/>
</dbReference>
<evidence type="ECO:0000313" key="6">
    <source>
        <dbReference type="Proteomes" id="UP001595821"/>
    </source>
</evidence>
<feature type="domain" description="N-acetyltransferase" evidence="4">
    <location>
        <begin position="12"/>
        <end position="162"/>
    </location>
</feature>
<evidence type="ECO:0000256" key="3">
    <source>
        <dbReference type="ARBA" id="ARBA00038502"/>
    </source>
</evidence>
<evidence type="ECO:0000256" key="1">
    <source>
        <dbReference type="ARBA" id="ARBA00022679"/>
    </source>
</evidence>
<dbReference type="PANTHER" id="PTHR43792:SF8">
    <property type="entry name" value="[RIBOSOMAL PROTEIN US5]-ALANINE N-ACETYLTRANSFERASE"/>
    <property type="match status" value="1"/>
</dbReference>
<dbReference type="GeneID" id="71853436"/>
<comment type="caution">
    <text evidence="5">The sequence shown here is derived from an EMBL/GenBank/DDBJ whole genome shotgun (WGS) entry which is preliminary data.</text>
</comment>
<protein>
    <submittedName>
        <fullName evidence="5">GNAT family N-acetyltransferase</fullName>
        <ecNumber evidence="5">2.3.-.-</ecNumber>
    </submittedName>
</protein>
<dbReference type="CDD" id="cd04301">
    <property type="entry name" value="NAT_SF"/>
    <property type="match status" value="1"/>
</dbReference>
<keyword evidence="1 5" id="KW-0808">Transferase</keyword>
<sequence length="175" mass="19540">MPGAVFLEGEVVELRTIECEDAEFLQKLVNDPRVRRHIGAGAPLNGVQEREWIDSLGESDKVRLLIAVDGEPVGSIGLDAPNDVWGTTELGYMVDPDHWGQGYATDAVSQVCRYAFAQRRLDKVYACVYETNPASRRVLEKAGFTEEGRLRNEAFVEGERVDVHRYGLLADEWTG</sequence>
<name>A0ABD5P6M8_9EURY</name>
<dbReference type="SUPFAM" id="SSF55729">
    <property type="entry name" value="Acyl-CoA N-acyltransferases (Nat)"/>
    <property type="match status" value="1"/>
</dbReference>
<evidence type="ECO:0000256" key="2">
    <source>
        <dbReference type="ARBA" id="ARBA00023315"/>
    </source>
</evidence>
<accession>A0ABD5P6M8</accession>
<dbReference type="RefSeq" id="WP_246973358.1">
    <property type="nucleotide sequence ID" value="NZ_CP095397.1"/>
</dbReference>
<dbReference type="AlphaFoldDB" id="A0ABD5P6M8"/>
<comment type="similarity">
    <text evidence="3">Belongs to the acetyltransferase family. RimJ subfamily.</text>
</comment>
<dbReference type="Gene3D" id="3.40.630.30">
    <property type="match status" value="1"/>
</dbReference>
<gene>
    <name evidence="5" type="ORF">ACFOZ7_22010</name>
</gene>
<dbReference type="InterPro" id="IPR016181">
    <property type="entry name" value="Acyl_CoA_acyltransferase"/>
</dbReference>
<keyword evidence="2 5" id="KW-0012">Acyltransferase</keyword>
<dbReference type="EC" id="2.3.-.-" evidence="5"/>